<evidence type="ECO:0000256" key="1">
    <source>
        <dbReference type="ARBA" id="ARBA00023015"/>
    </source>
</evidence>
<organism evidence="5 6">
    <name type="scientific">Microbacterium betulae</name>
    <dbReference type="NCBI Taxonomy" id="2981139"/>
    <lineage>
        <taxon>Bacteria</taxon>
        <taxon>Bacillati</taxon>
        <taxon>Actinomycetota</taxon>
        <taxon>Actinomycetes</taxon>
        <taxon>Micrococcales</taxon>
        <taxon>Microbacteriaceae</taxon>
        <taxon>Microbacterium</taxon>
    </lineage>
</organism>
<evidence type="ECO:0000256" key="2">
    <source>
        <dbReference type="ARBA" id="ARBA00023125"/>
    </source>
</evidence>
<dbReference type="InterPro" id="IPR008920">
    <property type="entry name" value="TF_FadR/GntR_C"/>
</dbReference>
<dbReference type="PANTHER" id="PTHR43537">
    <property type="entry name" value="TRANSCRIPTIONAL REGULATOR, GNTR FAMILY"/>
    <property type="match status" value="1"/>
</dbReference>
<accession>A0AA97FIW4</accession>
<dbReference type="Pfam" id="PF07729">
    <property type="entry name" value="FCD"/>
    <property type="match status" value="1"/>
</dbReference>
<proteinExistence type="predicted"/>
<keyword evidence="6" id="KW-1185">Reference proteome</keyword>
<dbReference type="SUPFAM" id="SSF46785">
    <property type="entry name" value="Winged helix' DNA-binding domain"/>
    <property type="match status" value="1"/>
</dbReference>
<dbReference type="InterPro" id="IPR036388">
    <property type="entry name" value="WH-like_DNA-bd_sf"/>
</dbReference>
<protein>
    <submittedName>
        <fullName evidence="5">GntR family transcriptional regulator</fullName>
    </submittedName>
</protein>
<dbReference type="GO" id="GO:0003700">
    <property type="term" value="F:DNA-binding transcription factor activity"/>
    <property type="evidence" value="ECO:0007669"/>
    <property type="project" value="InterPro"/>
</dbReference>
<dbReference type="AlphaFoldDB" id="A0AA97FIW4"/>
<keyword evidence="1" id="KW-0805">Transcription regulation</keyword>
<keyword evidence="3" id="KW-0804">Transcription</keyword>
<dbReference type="EMBL" id="CP118157">
    <property type="protein sequence ID" value="WOF23479.1"/>
    <property type="molecule type" value="Genomic_DNA"/>
</dbReference>
<evidence type="ECO:0000256" key="3">
    <source>
        <dbReference type="ARBA" id="ARBA00023163"/>
    </source>
</evidence>
<dbReference type="Proteomes" id="UP001305498">
    <property type="component" value="Chromosome"/>
</dbReference>
<dbReference type="SUPFAM" id="SSF48008">
    <property type="entry name" value="GntR ligand-binding domain-like"/>
    <property type="match status" value="1"/>
</dbReference>
<dbReference type="PANTHER" id="PTHR43537:SF45">
    <property type="entry name" value="GNTR FAMILY REGULATORY PROTEIN"/>
    <property type="match status" value="1"/>
</dbReference>
<evidence type="ECO:0000313" key="5">
    <source>
        <dbReference type="EMBL" id="WOF23479.1"/>
    </source>
</evidence>
<dbReference type="RefSeq" id="WP_317139951.1">
    <property type="nucleotide sequence ID" value="NZ_CP118157.1"/>
</dbReference>
<dbReference type="GO" id="GO:0003677">
    <property type="term" value="F:DNA binding"/>
    <property type="evidence" value="ECO:0007669"/>
    <property type="project" value="UniProtKB-KW"/>
</dbReference>
<evidence type="ECO:0000259" key="4">
    <source>
        <dbReference type="PROSITE" id="PS50949"/>
    </source>
</evidence>
<keyword evidence="2" id="KW-0238">DNA-binding</keyword>
<dbReference type="InterPro" id="IPR011711">
    <property type="entry name" value="GntR_C"/>
</dbReference>
<evidence type="ECO:0000313" key="6">
    <source>
        <dbReference type="Proteomes" id="UP001305498"/>
    </source>
</evidence>
<dbReference type="SMART" id="SM00345">
    <property type="entry name" value="HTH_GNTR"/>
    <property type="match status" value="1"/>
</dbReference>
<dbReference type="Gene3D" id="1.20.120.530">
    <property type="entry name" value="GntR ligand-binding domain-like"/>
    <property type="match status" value="1"/>
</dbReference>
<sequence length="217" mass="24610">MRSAASGGETAALSHYRTLRERILAGDIDAETRLYESALTDDLGTSRTPIREALAMLERDGILKRERRGYRVHERTEQEILDYFDVRNALEATSAEAAASRATELERARMTAILREARQSADAAVREALHGEWHRALILASHNTALADFVARAETLISLHRRPWERSIAGTEESQAEHERILDAVVERDPELARRRMAAHMARARDYQLLLLSTRRS</sequence>
<feature type="domain" description="HTH gntR-type" evidence="4">
    <location>
        <begin position="9"/>
        <end position="75"/>
    </location>
</feature>
<dbReference type="InterPro" id="IPR000524">
    <property type="entry name" value="Tscrpt_reg_HTH_GntR"/>
</dbReference>
<dbReference type="InterPro" id="IPR036390">
    <property type="entry name" value="WH_DNA-bd_sf"/>
</dbReference>
<dbReference type="Pfam" id="PF00392">
    <property type="entry name" value="GntR"/>
    <property type="match status" value="1"/>
</dbReference>
<dbReference type="Gene3D" id="1.10.10.10">
    <property type="entry name" value="Winged helix-like DNA-binding domain superfamily/Winged helix DNA-binding domain"/>
    <property type="match status" value="1"/>
</dbReference>
<dbReference type="KEGG" id="mbet:N8K70_02025"/>
<gene>
    <name evidence="5" type="ORF">N8K70_02025</name>
</gene>
<name>A0AA97FIW4_9MICO</name>
<dbReference type="PROSITE" id="PS50949">
    <property type="entry name" value="HTH_GNTR"/>
    <property type="match status" value="1"/>
</dbReference>
<dbReference type="SMART" id="SM00895">
    <property type="entry name" value="FCD"/>
    <property type="match status" value="1"/>
</dbReference>
<reference evidence="5 6" key="1">
    <citation type="submission" date="2023-02" db="EMBL/GenBank/DDBJ databases">
        <title>Microbacterium betulae sp. nov., isolated from birch wood.</title>
        <authorList>
            <person name="Pasciak M."/>
            <person name="Pawlik K.J."/>
            <person name="Martynowski D."/>
            <person name="Laczmanski L."/>
            <person name="Ciekot J."/>
            <person name="Szponar B."/>
            <person name="Wojcik-Fatla A."/>
            <person name="Mackiewicz B."/>
            <person name="Farian E."/>
            <person name="Cholewa G."/>
            <person name="Cholewa A."/>
            <person name="Dutkiewicz J."/>
        </authorList>
    </citation>
    <scope>NUCLEOTIDE SEQUENCE [LARGE SCALE GENOMIC DNA]</scope>
    <source>
        <strain evidence="5 6">AB</strain>
    </source>
</reference>